<comment type="caution">
    <text evidence="8">Lacks conserved residue(s) required for the propagation of feature annotation.</text>
</comment>
<proteinExistence type="inferred from homology"/>
<dbReference type="InterPro" id="IPR017437">
    <property type="entry name" value="ATP-NAD_kinase_PpnK-typ_C"/>
</dbReference>
<dbReference type="GO" id="GO:0051287">
    <property type="term" value="F:NAD binding"/>
    <property type="evidence" value="ECO:0007669"/>
    <property type="project" value="UniProtKB-ARBA"/>
</dbReference>
<dbReference type="GO" id="GO:0003951">
    <property type="term" value="F:NAD+ kinase activity"/>
    <property type="evidence" value="ECO:0007669"/>
    <property type="project" value="UniProtKB-UniRule"/>
</dbReference>
<comment type="similarity">
    <text evidence="8">Belongs to the NAD kinase family.</text>
</comment>
<keyword evidence="6 8" id="KW-0520">NAD</keyword>
<keyword evidence="3 8" id="KW-0418">Kinase</keyword>
<comment type="catalytic activity">
    <reaction evidence="7 8">
        <text>NAD(+) + ATP = ADP + NADP(+) + H(+)</text>
        <dbReference type="Rhea" id="RHEA:18629"/>
        <dbReference type="ChEBI" id="CHEBI:15378"/>
        <dbReference type="ChEBI" id="CHEBI:30616"/>
        <dbReference type="ChEBI" id="CHEBI:57540"/>
        <dbReference type="ChEBI" id="CHEBI:58349"/>
        <dbReference type="ChEBI" id="CHEBI:456216"/>
        <dbReference type="EC" id="2.7.1.23"/>
    </reaction>
</comment>
<dbReference type="GO" id="GO:0019674">
    <property type="term" value="P:NAD+ metabolic process"/>
    <property type="evidence" value="ECO:0007669"/>
    <property type="project" value="InterPro"/>
</dbReference>
<dbReference type="Pfam" id="PF01513">
    <property type="entry name" value="NAD_kinase"/>
    <property type="match status" value="1"/>
</dbReference>
<dbReference type="InterPro" id="IPR002504">
    <property type="entry name" value="NADK"/>
</dbReference>
<dbReference type="PANTHER" id="PTHR20275">
    <property type="entry name" value="NAD KINASE"/>
    <property type="match status" value="1"/>
</dbReference>
<evidence type="ECO:0000256" key="2">
    <source>
        <dbReference type="ARBA" id="ARBA00022741"/>
    </source>
</evidence>
<reference evidence="9" key="1">
    <citation type="submission" date="2020-08" db="EMBL/GenBank/DDBJ databases">
        <authorList>
            <person name="Cejkova D."/>
            <person name="Kubasova T."/>
            <person name="Jahodarova E."/>
            <person name="Rychlik I."/>
        </authorList>
    </citation>
    <scope>NUCLEOTIDE SEQUENCE</scope>
    <source>
        <strain evidence="9">An420c</strain>
    </source>
</reference>
<comment type="subcellular location">
    <subcellularLocation>
        <location evidence="8">Cytoplasm</location>
    </subcellularLocation>
</comment>
<sequence>MDHFLIVTNDGKDIDHSVTAKVRRLLEEKGKTCTLCHKDEKKMIIRESIPPELDCAIVIGGDGSLIEVARVLWKRDVPVLGINMGTLGYLTEVEVTHIEEAVTQIAEGRYELENRMMLEGVFEGQKEDVALNDIVVCRKGEPHVIHFRLYVNGALLNSYEADGIIISTPTGSTAYNLSAGGPIVEPTAELIVITPICSHALNTSSIVLSPEDEITVEIGMGRNEMEEEVSVSFDGADTRTLKTGEWVKIRRAKASTKFVKLSRVSFLETLRRKMRGN</sequence>
<feature type="binding site" evidence="8">
    <location>
        <begin position="62"/>
        <end position="63"/>
    </location>
    <ligand>
        <name>NAD(+)</name>
        <dbReference type="ChEBI" id="CHEBI:57540"/>
    </ligand>
</feature>
<evidence type="ECO:0000256" key="7">
    <source>
        <dbReference type="ARBA" id="ARBA00047925"/>
    </source>
</evidence>
<evidence type="ECO:0000256" key="8">
    <source>
        <dbReference type="HAMAP-Rule" id="MF_00361"/>
    </source>
</evidence>
<feature type="active site" description="Proton acceptor" evidence="8">
    <location>
        <position position="62"/>
    </location>
</feature>
<dbReference type="PANTHER" id="PTHR20275:SF0">
    <property type="entry name" value="NAD KINASE"/>
    <property type="match status" value="1"/>
</dbReference>
<feature type="binding site" evidence="8">
    <location>
        <position position="143"/>
    </location>
    <ligand>
        <name>NAD(+)</name>
        <dbReference type="ChEBI" id="CHEBI:57540"/>
    </ligand>
</feature>
<evidence type="ECO:0000256" key="1">
    <source>
        <dbReference type="ARBA" id="ARBA00022679"/>
    </source>
</evidence>
<dbReference type="InterPro" id="IPR017438">
    <property type="entry name" value="ATP-NAD_kinase_N"/>
</dbReference>
<evidence type="ECO:0000256" key="3">
    <source>
        <dbReference type="ARBA" id="ARBA00022777"/>
    </source>
</evidence>
<dbReference type="Gene3D" id="2.60.200.30">
    <property type="entry name" value="Probable inorganic polyphosphate/atp-NAD kinase, domain 2"/>
    <property type="match status" value="1"/>
</dbReference>
<keyword evidence="8" id="KW-0963">Cytoplasm</keyword>
<accession>A0A938WZM1</accession>
<dbReference type="EMBL" id="JACJLV010000013">
    <property type="protein sequence ID" value="MBM6826606.1"/>
    <property type="molecule type" value="Genomic_DNA"/>
</dbReference>
<keyword evidence="1 8" id="KW-0808">Transferase</keyword>
<dbReference type="Gene3D" id="3.40.50.10330">
    <property type="entry name" value="Probable inorganic polyphosphate/atp-NAD kinase, domain 1"/>
    <property type="match status" value="1"/>
</dbReference>
<dbReference type="Proteomes" id="UP000713880">
    <property type="component" value="Unassembled WGS sequence"/>
</dbReference>
<dbReference type="GO" id="GO:0006741">
    <property type="term" value="P:NADP+ biosynthetic process"/>
    <property type="evidence" value="ECO:0007669"/>
    <property type="project" value="UniProtKB-UniRule"/>
</dbReference>
<dbReference type="GO" id="GO:0005524">
    <property type="term" value="F:ATP binding"/>
    <property type="evidence" value="ECO:0007669"/>
    <property type="project" value="UniProtKB-KW"/>
</dbReference>
<dbReference type="GO" id="GO:0046872">
    <property type="term" value="F:metal ion binding"/>
    <property type="evidence" value="ECO:0007669"/>
    <property type="project" value="UniProtKB-UniRule"/>
</dbReference>
<keyword evidence="5 8" id="KW-0521">NADP</keyword>
<feature type="binding site" evidence="8">
    <location>
        <begin position="132"/>
        <end position="133"/>
    </location>
    <ligand>
        <name>NAD(+)</name>
        <dbReference type="ChEBI" id="CHEBI:57540"/>
    </ligand>
</feature>
<evidence type="ECO:0000256" key="6">
    <source>
        <dbReference type="ARBA" id="ARBA00023027"/>
    </source>
</evidence>
<dbReference type="AlphaFoldDB" id="A0A938WZM1"/>
<name>A0A938WZM1_9CLOT</name>
<gene>
    <name evidence="8" type="primary">nadK</name>
    <name evidence="9" type="ORF">H6A13_05740</name>
</gene>
<evidence type="ECO:0000313" key="9">
    <source>
        <dbReference type="EMBL" id="MBM6826606.1"/>
    </source>
</evidence>
<comment type="function">
    <text evidence="8">Involved in the regulation of the intracellular balance of NAD and NADP, and is a key enzyme in the biosynthesis of NADP. Catalyzes specifically the phosphorylation on 2'-hydroxyl of the adenosine moiety of NAD to yield NADP.</text>
</comment>
<keyword evidence="4 8" id="KW-0067">ATP-binding</keyword>
<evidence type="ECO:0000256" key="4">
    <source>
        <dbReference type="ARBA" id="ARBA00022840"/>
    </source>
</evidence>
<dbReference type="HAMAP" id="MF_00361">
    <property type="entry name" value="NAD_kinase"/>
    <property type="match status" value="1"/>
</dbReference>
<keyword evidence="10" id="KW-1185">Reference proteome</keyword>
<protein>
    <recommendedName>
        <fullName evidence="8">NAD kinase</fullName>
        <ecNumber evidence="8">2.7.1.23</ecNumber>
    </recommendedName>
    <alternativeName>
        <fullName evidence="8">ATP-dependent NAD kinase</fullName>
    </alternativeName>
</protein>
<feature type="binding site" evidence="8">
    <location>
        <position position="162"/>
    </location>
    <ligand>
        <name>NAD(+)</name>
        <dbReference type="ChEBI" id="CHEBI:57540"/>
    </ligand>
</feature>
<evidence type="ECO:0000256" key="5">
    <source>
        <dbReference type="ARBA" id="ARBA00022857"/>
    </source>
</evidence>
<dbReference type="GO" id="GO:0005737">
    <property type="term" value="C:cytoplasm"/>
    <property type="evidence" value="ECO:0007669"/>
    <property type="project" value="UniProtKB-SubCell"/>
</dbReference>
<comment type="cofactor">
    <cofactor evidence="8">
        <name>a divalent metal cation</name>
        <dbReference type="ChEBI" id="CHEBI:60240"/>
    </cofactor>
</comment>
<comment type="caution">
    <text evidence="9">The sequence shown here is derived from an EMBL/GenBank/DDBJ whole genome shotgun (WGS) entry which is preliminary data.</text>
</comment>
<feature type="binding site" evidence="8">
    <location>
        <begin position="173"/>
        <end position="178"/>
    </location>
    <ligand>
        <name>NAD(+)</name>
        <dbReference type="ChEBI" id="CHEBI:57540"/>
    </ligand>
</feature>
<organism evidence="9 10">
    <name type="scientific">Mordavella massiliensis</name>
    <dbReference type="NCBI Taxonomy" id="1871024"/>
    <lineage>
        <taxon>Bacteria</taxon>
        <taxon>Bacillati</taxon>
        <taxon>Bacillota</taxon>
        <taxon>Clostridia</taxon>
        <taxon>Eubacteriales</taxon>
        <taxon>Clostridiaceae</taxon>
        <taxon>Mordavella</taxon>
    </lineage>
</organism>
<dbReference type="RefSeq" id="WP_204908649.1">
    <property type="nucleotide sequence ID" value="NZ_JACJLV010000013.1"/>
</dbReference>
<dbReference type="SUPFAM" id="SSF111331">
    <property type="entry name" value="NAD kinase/diacylglycerol kinase-like"/>
    <property type="match status" value="1"/>
</dbReference>
<dbReference type="InterPro" id="IPR016064">
    <property type="entry name" value="NAD/diacylglycerol_kinase_sf"/>
</dbReference>
<dbReference type="EC" id="2.7.1.23" evidence="8"/>
<reference evidence="9" key="2">
    <citation type="journal article" date="2021" name="Sci. Rep.">
        <title>The distribution of antibiotic resistance genes in chicken gut microbiota commensals.</title>
        <authorList>
            <person name="Juricova H."/>
            <person name="Matiasovicova J."/>
            <person name="Kubasova T."/>
            <person name="Cejkova D."/>
            <person name="Rychlik I."/>
        </authorList>
    </citation>
    <scope>NUCLEOTIDE SEQUENCE</scope>
    <source>
        <strain evidence="9">An420c</strain>
    </source>
</reference>
<evidence type="ECO:0000313" key="10">
    <source>
        <dbReference type="Proteomes" id="UP000713880"/>
    </source>
</evidence>
<keyword evidence="2 8" id="KW-0547">Nucleotide-binding</keyword>
<dbReference type="Pfam" id="PF20143">
    <property type="entry name" value="NAD_kinase_C"/>
    <property type="match status" value="1"/>
</dbReference>